<name>A0A5K7YW59_9BACT</name>
<dbReference type="PANTHER" id="PTHR37954">
    <property type="entry name" value="BLL4979 PROTEIN"/>
    <property type="match status" value="1"/>
</dbReference>
<sequence>MDYQSFSEEIARLVRPQSYPLGVKLVKGGDPLPPEAVRPAKYGIKISLCQWTTTARRWGRVLGVEANDINCTPCLAALGLKRMQDHTALSQYFLEMGYADRIELAEKAAKQLDPIPPGEIGKVAIFPLEMAPADPDIVLIYGTPAQMARLAAGYLYHHGELIESKTTGFGISCLSALKSHFTGKPAFVLPGRGERILAGTDDCEMFLTFPAGICDALLDGLKKTQEKGTRYPVQSYMIYQPPTLKPMKNLEDKLSD</sequence>
<reference evidence="1 2" key="1">
    <citation type="submission" date="2019-11" db="EMBL/GenBank/DDBJ databases">
        <title>Comparative genomics of hydrocarbon-degrading Desulfosarcina strains.</title>
        <authorList>
            <person name="Watanabe M."/>
            <person name="Kojima H."/>
            <person name="Fukui M."/>
        </authorList>
    </citation>
    <scope>NUCLEOTIDE SEQUENCE [LARGE SCALE GENOMIC DNA]</scope>
    <source>
        <strain evidence="1 2">PP31</strain>
    </source>
</reference>
<evidence type="ECO:0008006" key="3">
    <source>
        <dbReference type="Google" id="ProtNLM"/>
    </source>
</evidence>
<dbReference type="OrthoDB" id="9777728at2"/>
<dbReference type="RefSeq" id="WP_155303046.1">
    <property type="nucleotide sequence ID" value="NZ_AP021875.1"/>
</dbReference>
<accession>A0A5K7YW59</accession>
<dbReference type="InterPro" id="IPR003748">
    <property type="entry name" value="DUF169"/>
</dbReference>
<dbReference type="KEGG" id="dwd:DSCW_13990"/>
<dbReference type="AlphaFoldDB" id="A0A5K7YW59"/>
<gene>
    <name evidence="1" type="ORF">DSCW_13990</name>
</gene>
<dbReference type="EMBL" id="AP021875">
    <property type="protein sequence ID" value="BBO73982.1"/>
    <property type="molecule type" value="Genomic_DNA"/>
</dbReference>
<dbReference type="Pfam" id="PF02596">
    <property type="entry name" value="DUF169"/>
    <property type="match status" value="1"/>
</dbReference>
<proteinExistence type="predicted"/>
<evidence type="ECO:0000313" key="2">
    <source>
        <dbReference type="Proteomes" id="UP000427769"/>
    </source>
</evidence>
<keyword evidence="2" id="KW-1185">Reference proteome</keyword>
<protein>
    <recommendedName>
        <fullName evidence="3">DUF169 domain-containing protein</fullName>
    </recommendedName>
</protein>
<evidence type="ECO:0000313" key="1">
    <source>
        <dbReference type="EMBL" id="BBO73982.1"/>
    </source>
</evidence>
<dbReference type="Proteomes" id="UP000427769">
    <property type="component" value="Chromosome"/>
</dbReference>
<organism evidence="1 2">
    <name type="scientific">Desulfosarcina widdelii</name>
    <dbReference type="NCBI Taxonomy" id="947919"/>
    <lineage>
        <taxon>Bacteria</taxon>
        <taxon>Pseudomonadati</taxon>
        <taxon>Thermodesulfobacteriota</taxon>
        <taxon>Desulfobacteria</taxon>
        <taxon>Desulfobacterales</taxon>
        <taxon>Desulfosarcinaceae</taxon>
        <taxon>Desulfosarcina</taxon>
    </lineage>
</organism>
<dbReference type="PANTHER" id="PTHR37954:SF3">
    <property type="entry name" value="DUF169 DOMAIN-CONTAINING PROTEIN"/>
    <property type="match status" value="1"/>
</dbReference>